<proteinExistence type="predicted"/>
<evidence type="ECO:0000313" key="1">
    <source>
        <dbReference type="EMBL" id="KAF2203091.1"/>
    </source>
</evidence>
<sequence>MPHRSDKHDYLALMGLVSELDIDFVDGVDGSLVSEKAVPYVSTLGTSSLTPLGRPVAADDEQHADIRPLVVLDRRQRCWHNRMLASAFEHISNVRRLPRSLLSTILTSGL</sequence>
<dbReference type="AlphaFoldDB" id="A0A9P4MU03"/>
<organism evidence="1 2">
    <name type="scientific">Delitschia confertaspora ATCC 74209</name>
    <dbReference type="NCBI Taxonomy" id="1513339"/>
    <lineage>
        <taxon>Eukaryota</taxon>
        <taxon>Fungi</taxon>
        <taxon>Dikarya</taxon>
        <taxon>Ascomycota</taxon>
        <taxon>Pezizomycotina</taxon>
        <taxon>Dothideomycetes</taxon>
        <taxon>Pleosporomycetidae</taxon>
        <taxon>Pleosporales</taxon>
        <taxon>Delitschiaceae</taxon>
        <taxon>Delitschia</taxon>
    </lineage>
</organism>
<keyword evidence="2" id="KW-1185">Reference proteome</keyword>
<evidence type="ECO:0000313" key="2">
    <source>
        <dbReference type="Proteomes" id="UP000799536"/>
    </source>
</evidence>
<dbReference type="EMBL" id="ML993914">
    <property type="protein sequence ID" value="KAF2203091.1"/>
    <property type="molecule type" value="Genomic_DNA"/>
</dbReference>
<dbReference type="Proteomes" id="UP000799536">
    <property type="component" value="Unassembled WGS sequence"/>
</dbReference>
<gene>
    <name evidence="1" type="ORF">GQ43DRAFT_439154</name>
</gene>
<comment type="caution">
    <text evidence="1">The sequence shown here is derived from an EMBL/GenBank/DDBJ whole genome shotgun (WGS) entry which is preliminary data.</text>
</comment>
<accession>A0A9P4MU03</accession>
<reference evidence="1" key="1">
    <citation type="journal article" date="2020" name="Stud. Mycol.">
        <title>101 Dothideomycetes genomes: a test case for predicting lifestyles and emergence of pathogens.</title>
        <authorList>
            <person name="Haridas S."/>
            <person name="Albert R."/>
            <person name="Binder M."/>
            <person name="Bloem J."/>
            <person name="Labutti K."/>
            <person name="Salamov A."/>
            <person name="Andreopoulos B."/>
            <person name="Baker S."/>
            <person name="Barry K."/>
            <person name="Bills G."/>
            <person name="Bluhm B."/>
            <person name="Cannon C."/>
            <person name="Castanera R."/>
            <person name="Culley D."/>
            <person name="Daum C."/>
            <person name="Ezra D."/>
            <person name="Gonzalez J."/>
            <person name="Henrissat B."/>
            <person name="Kuo A."/>
            <person name="Liang C."/>
            <person name="Lipzen A."/>
            <person name="Lutzoni F."/>
            <person name="Magnuson J."/>
            <person name="Mondo S."/>
            <person name="Nolan M."/>
            <person name="Ohm R."/>
            <person name="Pangilinan J."/>
            <person name="Park H.-J."/>
            <person name="Ramirez L."/>
            <person name="Alfaro M."/>
            <person name="Sun H."/>
            <person name="Tritt A."/>
            <person name="Yoshinaga Y."/>
            <person name="Zwiers L.-H."/>
            <person name="Turgeon B."/>
            <person name="Goodwin S."/>
            <person name="Spatafora J."/>
            <person name="Crous P."/>
            <person name="Grigoriev I."/>
        </authorList>
    </citation>
    <scope>NUCLEOTIDE SEQUENCE</scope>
    <source>
        <strain evidence="1">ATCC 74209</strain>
    </source>
</reference>
<protein>
    <submittedName>
        <fullName evidence="1">Uncharacterized protein</fullName>
    </submittedName>
</protein>
<name>A0A9P4MU03_9PLEO</name>